<reference evidence="2" key="1">
    <citation type="submission" date="2022-08" db="EMBL/GenBank/DDBJ databases">
        <authorList>
            <person name="Kallberg Y."/>
            <person name="Tangrot J."/>
            <person name="Rosling A."/>
        </authorList>
    </citation>
    <scope>NUCLEOTIDE SEQUENCE</scope>
    <source>
        <strain evidence="2">Wild A</strain>
    </source>
</reference>
<feature type="region of interest" description="Disordered" evidence="1">
    <location>
        <begin position="1"/>
        <end position="24"/>
    </location>
</feature>
<evidence type="ECO:0000256" key="1">
    <source>
        <dbReference type="SAM" id="MobiDB-lite"/>
    </source>
</evidence>
<evidence type="ECO:0000313" key="3">
    <source>
        <dbReference type="Proteomes" id="UP001153678"/>
    </source>
</evidence>
<organism evidence="2 3">
    <name type="scientific">Funneliformis geosporum</name>
    <dbReference type="NCBI Taxonomy" id="1117311"/>
    <lineage>
        <taxon>Eukaryota</taxon>
        <taxon>Fungi</taxon>
        <taxon>Fungi incertae sedis</taxon>
        <taxon>Mucoromycota</taxon>
        <taxon>Glomeromycotina</taxon>
        <taxon>Glomeromycetes</taxon>
        <taxon>Glomerales</taxon>
        <taxon>Glomeraceae</taxon>
        <taxon>Funneliformis</taxon>
    </lineage>
</organism>
<feature type="non-terminal residue" evidence="2">
    <location>
        <position position="1"/>
    </location>
</feature>
<accession>A0A9W4TBI5</accession>
<evidence type="ECO:0000313" key="2">
    <source>
        <dbReference type="EMBL" id="CAI2199238.1"/>
    </source>
</evidence>
<protein>
    <submittedName>
        <fullName evidence="2">8443_t:CDS:1</fullName>
    </submittedName>
</protein>
<dbReference type="Proteomes" id="UP001153678">
    <property type="component" value="Unassembled WGS sequence"/>
</dbReference>
<feature type="non-terminal residue" evidence="2">
    <location>
        <position position="223"/>
    </location>
</feature>
<comment type="caution">
    <text evidence="2">The sequence shown here is derived from an EMBL/GenBank/DDBJ whole genome shotgun (WGS) entry which is preliminary data.</text>
</comment>
<dbReference type="OrthoDB" id="2438897at2759"/>
<name>A0A9W4TBI5_9GLOM</name>
<dbReference type="EMBL" id="CAMKVN010020704">
    <property type="protein sequence ID" value="CAI2199238.1"/>
    <property type="molecule type" value="Genomic_DNA"/>
</dbReference>
<gene>
    <name evidence="2" type="ORF">FWILDA_LOCUS18974</name>
</gene>
<proteinExistence type="predicted"/>
<keyword evidence="3" id="KW-1185">Reference proteome</keyword>
<sequence>TFKKSSETTNNNPRKRQRSVTSESVQNINKMTLNDKSNMKSLATLVWGSTGNAGVLLPFCNEYIREELKKWWLPKRFELVKWIFEKNGIQLVVLSTDISAESSKTGELAKDFTSQIAGAEEMLPKSFKNSKKEIYNRCLTAVEKEGIKREKKDLRALCLNAKNFNDTKLKWILKTSYDICNEVINDLLKGYSSNFAAKRKKFKMKFCSKKDSHQSITVLSKHW</sequence>
<dbReference type="AlphaFoldDB" id="A0A9W4TBI5"/>